<dbReference type="EMBL" id="JAGIOO010000001">
    <property type="protein sequence ID" value="MBP2479414.1"/>
    <property type="molecule type" value="Genomic_DNA"/>
</dbReference>
<evidence type="ECO:0000313" key="5">
    <source>
        <dbReference type="Proteomes" id="UP001519363"/>
    </source>
</evidence>
<dbReference type="PROSITE" id="PS50977">
    <property type="entry name" value="HTH_TETR_2"/>
    <property type="match status" value="1"/>
</dbReference>
<dbReference type="RefSeq" id="WP_086781941.1">
    <property type="nucleotide sequence ID" value="NZ_JAGIOO010000001.1"/>
</dbReference>
<dbReference type="Gene3D" id="1.10.10.60">
    <property type="entry name" value="Homeodomain-like"/>
    <property type="match status" value="1"/>
</dbReference>
<feature type="domain" description="HTH tetR-type" evidence="3">
    <location>
        <begin position="7"/>
        <end position="67"/>
    </location>
</feature>
<name>A0ABS5AS49_9PSEU</name>
<protein>
    <submittedName>
        <fullName evidence="4">AcrR family transcriptional regulator</fullName>
    </submittedName>
</protein>
<organism evidence="4 5">
    <name type="scientific">Crossiella equi</name>
    <dbReference type="NCBI Taxonomy" id="130796"/>
    <lineage>
        <taxon>Bacteria</taxon>
        <taxon>Bacillati</taxon>
        <taxon>Actinomycetota</taxon>
        <taxon>Actinomycetes</taxon>
        <taxon>Pseudonocardiales</taxon>
        <taxon>Pseudonocardiaceae</taxon>
        <taxon>Crossiella</taxon>
    </lineage>
</organism>
<reference evidence="4 5" key="1">
    <citation type="submission" date="2021-03" db="EMBL/GenBank/DDBJ databases">
        <title>Sequencing the genomes of 1000 actinobacteria strains.</title>
        <authorList>
            <person name="Klenk H.-P."/>
        </authorList>
    </citation>
    <scope>NUCLEOTIDE SEQUENCE [LARGE SCALE GENOMIC DNA]</scope>
    <source>
        <strain evidence="4 5">DSM 44580</strain>
    </source>
</reference>
<dbReference type="InterPro" id="IPR009057">
    <property type="entry name" value="Homeodomain-like_sf"/>
</dbReference>
<dbReference type="InterPro" id="IPR050109">
    <property type="entry name" value="HTH-type_TetR-like_transc_reg"/>
</dbReference>
<dbReference type="PANTHER" id="PTHR30055">
    <property type="entry name" value="HTH-TYPE TRANSCRIPTIONAL REGULATOR RUTR"/>
    <property type="match status" value="1"/>
</dbReference>
<dbReference type="InterPro" id="IPR041583">
    <property type="entry name" value="TetR_C_31"/>
</dbReference>
<dbReference type="Gene3D" id="1.10.357.10">
    <property type="entry name" value="Tetracycline Repressor, domain 2"/>
    <property type="match status" value="1"/>
</dbReference>
<evidence type="ECO:0000313" key="4">
    <source>
        <dbReference type="EMBL" id="MBP2479414.1"/>
    </source>
</evidence>
<dbReference type="Pfam" id="PF00440">
    <property type="entry name" value="TetR_N"/>
    <property type="match status" value="1"/>
</dbReference>
<accession>A0ABS5AS49</accession>
<feature type="DNA-binding region" description="H-T-H motif" evidence="2">
    <location>
        <begin position="30"/>
        <end position="49"/>
    </location>
</feature>
<dbReference type="PANTHER" id="PTHR30055:SF235">
    <property type="entry name" value="TRANSCRIPTIONAL REGULATORY PROTEIN"/>
    <property type="match status" value="1"/>
</dbReference>
<gene>
    <name evidence="4" type="ORF">JOF53_008286</name>
</gene>
<dbReference type="SUPFAM" id="SSF46689">
    <property type="entry name" value="Homeodomain-like"/>
    <property type="match status" value="1"/>
</dbReference>
<dbReference type="Pfam" id="PF17940">
    <property type="entry name" value="TetR_C_31"/>
    <property type="match status" value="1"/>
</dbReference>
<sequence length="208" mass="22180">MAHVPAAERRPQLVKAAIDLMRREGIAAGSTRAIATELGVAQATVHYTFGTKEGLYQAVLTQVTSTLVDHVRQAAPDGGSFAETVAAMVAALWHTVREQPADYQLLNELILFAERTPALSDASRQHYREVIEVTAELIEQAATRTGQRLAQPALVLSRFFLAGFEGLTAQRVALPDEASEQACLGSLVAAVVALATGQLTPVVLAQPV</sequence>
<proteinExistence type="predicted"/>
<comment type="caution">
    <text evidence="4">The sequence shown here is derived from an EMBL/GenBank/DDBJ whole genome shotgun (WGS) entry which is preliminary data.</text>
</comment>
<evidence type="ECO:0000256" key="2">
    <source>
        <dbReference type="PROSITE-ProRule" id="PRU00335"/>
    </source>
</evidence>
<evidence type="ECO:0000259" key="3">
    <source>
        <dbReference type="PROSITE" id="PS50977"/>
    </source>
</evidence>
<dbReference type="PRINTS" id="PR00455">
    <property type="entry name" value="HTHTETR"/>
</dbReference>
<keyword evidence="1 2" id="KW-0238">DNA-binding</keyword>
<keyword evidence="5" id="KW-1185">Reference proteome</keyword>
<evidence type="ECO:0000256" key="1">
    <source>
        <dbReference type="ARBA" id="ARBA00023125"/>
    </source>
</evidence>
<dbReference type="InterPro" id="IPR036271">
    <property type="entry name" value="Tet_transcr_reg_TetR-rel_C_sf"/>
</dbReference>
<dbReference type="InterPro" id="IPR001647">
    <property type="entry name" value="HTH_TetR"/>
</dbReference>
<dbReference type="SUPFAM" id="SSF48498">
    <property type="entry name" value="Tetracyclin repressor-like, C-terminal domain"/>
    <property type="match status" value="1"/>
</dbReference>
<dbReference type="Proteomes" id="UP001519363">
    <property type="component" value="Unassembled WGS sequence"/>
</dbReference>